<feature type="active site" evidence="2">
    <location>
        <position position="169"/>
    </location>
</feature>
<organism evidence="4 5">
    <name type="scientific">Albidiferax ferrireducens (strain ATCC BAA-621 / DSM 15236 / T118)</name>
    <name type="common">Rhodoferax ferrireducens</name>
    <dbReference type="NCBI Taxonomy" id="338969"/>
    <lineage>
        <taxon>Bacteria</taxon>
        <taxon>Pseudomonadati</taxon>
        <taxon>Pseudomonadota</taxon>
        <taxon>Betaproteobacteria</taxon>
        <taxon>Burkholderiales</taxon>
        <taxon>Comamonadaceae</taxon>
        <taxon>Rhodoferax</taxon>
    </lineage>
</organism>
<dbReference type="KEGG" id="rfr:Rfer_0836"/>
<dbReference type="RefSeq" id="WP_011463159.1">
    <property type="nucleotide sequence ID" value="NC_007908.1"/>
</dbReference>
<dbReference type="InterPro" id="IPR036291">
    <property type="entry name" value="NAD(P)-bd_dom_sf"/>
</dbReference>
<dbReference type="OrthoDB" id="9786703at2"/>
<dbReference type="SUPFAM" id="SSF51735">
    <property type="entry name" value="NAD(P)-binding Rossmann-fold domains"/>
    <property type="match status" value="1"/>
</dbReference>
<reference evidence="5" key="1">
    <citation type="submission" date="2006-02" db="EMBL/GenBank/DDBJ databases">
        <title>Complete sequence of chromosome of Rhodoferax ferrireducens DSM 15236.</title>
        <authorList>
            <person name="Copeland A."/>
            <person name="Lucas S."/>
            <person name="Lapidus A."/>
            <person name="Barry K."/>
            <person name="Detter J.C."/>
            <person name="Glavina del Rio T."/>
            <person name="Hammon N."/>
            <person name="Israni S."/>
            <person name="Pitluck S."/>
            <person name="Brettin T."/>
            <person name="Bruce D."/>
            <person name="Han C."/>
            <person name="Tapia R."/>
            <person name="Gilna P."/>
            <person name="Kiss H."/>
            <person name="Schmutz J."/>
            <person name="Larimer F."/>
            <person name="Land M."/>
            <person name="Kyrpides N."/>
            <person name="Ivanova N."/>
            <person name="Richardson P."/>
        </authorList>
    </citation>
    <scope>NUCLEOTIDE SEQUENCE [LARGE SCALE GENOMIC DNA]</scope>
    <source>
        <strain evidence="5">ATCC BAA-621 / DSM 15236 / T118</strain>
    </source>
</reference>
<dbReference type="GO" id="GO:0016491">
    <property type="term" value="F:oxidoreductase activity"/>
    <property type="evidence" value="ECO:0007669"/>
    <property type="project" value="UniProtKB-KW"/>
</dbReference>
<dbReference type="InterPro" id="IPR006115">
    <property type="entry name" value="6PGDH_NADP-bd"/>
</dbReference>
<dbReference type="Gene3D" id="1.10.1040.10">
    <property type="entry name" value="N-(1-d-carboxylethyl)-l-norvaline Dehydrogenase, domain 2"/>
    <property type="match status" value="1"/>
</dbReference>
<protein>
    <submittedName>
        <fullName evidence="4">6-phosphogluconate dehydrogenase, NAD-binding</fullName>
    </submittedName>
</protein>
<evidence type="ECO:0000256" key="1">
    <source>
        <dbReference type="ARBA" id="ARBA00023002"/>
    </source>
</evidence>
<gene>
    <name evidence="4" type="ordered locus">Rfer_0836</name>
</gene>
<dbReference type="Gene3D" id="3.40.50.720">
    <property type="entry name" value="NAD(P)-binding Rossmann-like Domain"/>
    <property type="match status" value="1"/>
</dbReference>
<dbReference type="InterPro" id="IPR015815">
    <property type="entry name" value="HIBADH-related"/>
</dbReference>
<name>Q220G7_ALBFT</name>
<dbReference type="PANTHER" id="PTHR43580">
    <property type="entry name" value="OXIDOREDUCTASE GLYR1-RELATED"/>
    <property type="match status" value="1"/>
</dbReference>
<dbReference type="GO" id="GO:0050661">
    <property type="term" value="F:NADP binding"/>
    <property type="evidence" value="ECO:0007669"/>
    <property type="project" value="InterPro"/>
</dbReference>
<dbReference type="PANTHER" id="PTHR43580:SF8">
    <property type="entry name" value="6-PHOSPHOGLUCONATE DEHYDROGENASE NADP-BINDING DOMAIN-CONTAINING PROTEIN-RELATED"/>
    <property type="match status" value="1"/>
</dbReference>
<evidence type="ECO:0000313" key="4">
    <source>
        <dbReference type="EMBL" id="ABD68586.1"/>
    </source>
</evidence>
<dbReference type="Proteomes" id="UP000008332">
    <property type="component" value="Chromosome"/>
</dbReference>
<evidence type="ECO:0000313" key="5">
    <source>
        <dbReference type="Proteomes" id="UP000008332"/>
    </source>
</evidence>
<evidence type="ECO:0000256" key="2">
    <source>
        <dbReference type="PIRSR" id="PIRSR000103-1"/>
    </source>
</evidence>
<dbReference type="EMBL" id="CP000267">
    <property type="protein sequence ID" value="ABD68586.1"/>
    <property type="molecule type" value="Genomic_DNA"/>
</dbReference>
<dbReference type="STRING" id="338969.Rfer_0836"/>
<dbReference type="SUPFAM" id="SSF48179">
    <property type="entry name" value="6-phosphogluconate dehydrogenase C-terminal domain-like"/>
    <property type="match status" value="1"/>
</dbReference>
<dbReference type="eggNOG" id="COG2084">
    <property type="taxonomic scope" value="Bacteria"/>
</dbReference>
<dbReference type="Pfam" id="PF03446">
    <property type="entry name" value="NAD_binding_2"/>
    <property type="match status" value="1"/>
</dbReference>
<evidence type="ECO:0000259" key="3">
    <source>
        <dbReference type="Pfam" id="PF03446"/>
    </source>
</evidence>
<keyword evidence="5" id="KW-1185">Reference proteome</keyword>
<dbReference type="AlphaFoldDB" id="Q220G7"/>
<dbReference type="InterPro" id="IPR008927">
    <property type="entry name" value="6-PGluconate_DH-like_C_sf"/>
</dbReference>
<dbReference type="InterPro" id="IPR013328">
    <property type="entry name" value="6PGD_dom2"/>
</dbReference>
<dbReference type="PIRSF" id="PIRSF000103">
    <property type="entry name" value="HIBADH"/>
    <property type="match status" value="1"/>
</dbReference>
<dbReference type="InterPro" id="IPR051265">
    <property type="entry name" value="HIBADH-related_NP60_sf"/>
</dbReference>
<accession>Q220G7</accession>
<proteinExistence type="predicted"/>
<dbReference type="HOGENOM" id="CLU_035117_5_1_4"/>
<feature type="domain" description="6-phosphogluconate dehydrogenase NADP-binding" evidence="3">
    <location>
        <begin position="3"/>
        <end position="159"/>
    </location>
</feature>
<keyword evidence="1" id="KW-0560">Oxidoreductase</keyword>
<sequence length="284" mass="29549">MSTIAFLGTGLLGGAFAEAAAKRGDTVTAWNRSPDKVHALAQFGVMAAANPAEAVQSAARVHLVLKDDAVVEEVLAAARAGLSPDAIIIDHTTTLPTLTAARAERLHAEGVKYLHCPVFMGPPAARNAQGTMMVAGPKALFESVKADLAKMTGRLVYMGERTDVAAVNKLFGNAMIIGVAAVMADILTMAQASDVSAEDAIKLLGFIDVNAIVAGRGVNMAKGNFSPSFELTMARKDVRLMLETAGDRPMAVLPSVATRMDQLIAAGHGADDCCVLGLDAVQRP</sequence>